<keyword evidence="2" id="KW-1185">Reference proteome</keyword>
<dbReference type="AlphaFoldDB" id="A0AAD7NIY7"/>
<evidence type="ECO:0000313" key="2">
    <source>
        <dbReference type="Proteomes" id="UP001215598"/>
    </source>
</evidence>
<name>A0AAD7NIY7_9AGAR</name>
<accession>A0AAD7NIY7</accession>
<sequence>MDAFMTTILSAVAYVSSPAQQPTLAAVESLPEIETVDYDKVAGHNQPVPKLLHITIYHLSTIPNDNLASFRDLLNHVHVYLLPLVSARPLFTLVTHLIHCVSTFFIKLYPSYYIPLDKSQAPTP</sequence>
<reference evidence="1" key="1">
    <citation type="submission" date="2023-03" db="EMBL/GenBank/DDBJ databases">
        <title>Massive genome expansion in bonnet fungi (Mycena s.s.) driven by repeated elements and novel gene families across ecological guilds.</title>
        <authorList>
            <consortium name="Lawrence Berkeley National Laboratory"/>
            <person name="Harder C.B."/>
            <person name="Miyauchi S."/>
            <person name="Viragh M."/>
            <person name="Kuo A."/>
            <person name="Thoen E."/>
            <person name="Andreopoulos B."/>
            <person name="Lu D."/>
            <person name="Skrede I."/>
            <person name="Drula E."/>
            <person name="Henrissat B."/>
            <person name="Morin E."/>
            <person name="Kohler A."/>
            <person name="Barry K."/>
            <person name="LaButti K."/>
            <person name="Morin E."/>
            <person name="Salamov A."/>
            <person name="Lipzen A."/>
            <person name="Mereny Z."/>
            <person name="Hegedus B."/>
            <person name="Baldrian P."/>
            <person name="Stursova M."/>
            <person name="Weitz H."/>
            <person name="Taylor A."/>
            <person name="Grigoriev I.V."/>
            <person name="Nagy L.G."/>
            <person name="Martin F."/>
            <person name="Kauserud H."/>
        </authorList>
    </citation>
    <scope>NUCLEOTIDE SEQUENCE</scope>
    <source>
        <strain evidence="1">CBHHK182m</strain>
    </source>
</reference>
<proteinExistence type="predicted"/>
<dbReference type="EMBL" id="JARKIB010000032">
    <property type="protein sequence ID" value="KAJ7762624.1"/>
    <property type="molecule type" value="Genomic_DNA"/>
</dbReference>
<organism evidence="1 2">
    <name type="scientific">Mycena metata</name>
    <dbReference type="NCBI Taxonomy" id="1033252"/>
    <lineage>
        <taxon>Eukaryota</taxon>
        <taxon>Fungi</taxon>
        <taxon>Dikarya</taxon>
        <taxon>Basidiomycota</taxon>
        <taxon>Agaricomycotina</taxon>
        <taxon>Agaricomycetes</taxon>
        <taxon>Agaricomycetidae</taxon>
        <taxon>Agaricales</taxon>
        <taxon>Marasmiineae</taxon>
        <taxon>Mycenaceae</taxon>
        <taxon>Mycena</taxon>
    </lineage>
</organism>
<protein>
    <submittedName>
        <fullName evidence="1">Uncharacterized protein</fullName>
    </submittedName>
</protein>
<dbReference type="Proteomes" id="UP001215598">
    <property type="component" value="Unassembled WGS sequence"/>
</dbReference>
<gene>
    <name evidence="1" type="ORF">B0H16DRAFT_1884061</name>
</gene>
<evidence type="ECO:0000313" key="1">
    <source>
        <dbReference type="EMBL" id="KAJ7762624.1"/>
    </source>
</evidence>
<comment type="caution">
    <text evidence="1">The sequence shown here is derived from an EMBL/GenBank/DDBJ whole genome shotgun (WGS) entry which is preliminary data.</text>
</comment>